<accession>A0A3M7S9B0</accession>
<feature type="region of interest" description="Disordered" evidence="2">
    <location>
        <begin position="154"/>
        <end position="206"/>
    </location>
</feature>
<sequence length="496" mass="57480">MFGRQQKIPLDLVINDDTSQNPVDLPDVDNLSQDVVMVKFYVEELKEKQHEVYKYHDRNIKPVTYEVGDLVLLNKLLIKKGQSKKLAPKWEGPFSIVEKVGQVNYKIKKVGPAKPKVKLVHHNRLKKYHGCIPAPINIDLQNKTSSINENRKNLIGNDQSKTMPKRKQVKSRTSISNGDVGTHEVLDGPLPDTIAPEVSESSDKQTSNVLEDSLEFALESADKIIIDQFEDLFGEIQWVRMGQNRRFHRTNYAFVRYRDSSVHPQVVRHFNDQGIPHTNIWFEINPRPTEAHHVLQSVPATPRVARQLAEVDRIRNELETQRQQVQRPQAQLEQQIEQHQQQLEQQQQQLEEQQQNTVLQDQISNSNNLVNDLLNTEQRTVRNRIEFVQPPRSPSPRERHNRNPLGARRPLWQQQAPQRVERQLGTPPITRAHGFNGSPCPICLEQFENCNSIVETVCGHRACENRMYQNVRHGNRNFPLCRRSLGQVPYRLINEQ</sequence>
<name>A0A3M7S9B0_BRAPC</name>
<dbReference type="SUPFAM" id="SSF57850">
    <property type="entry name" value="RING/U-box"/>
    <property type="match status" value="1"/>
</dbReference>
<dbReference type="OrthoDB" id="115435at2759"/>
<proteinExistence type="predicted"/>
<feature type="coiled-coil region" evidence="1">
    <location>
        <begin position="304"/>
        <end position="360"/>
    </location>
</feature>
<feature type="region of interest" description="Disordered" evidence="2">
    <location>
        <begin position="381"/>
        <end position="408"/>
    </location>
</feature>
<dbReference type="Gene3D" id="3.30.40.10">
    <property type="entry name" value="Zinc/RING finger domain, C3HC4 (zinc finger)"/>
    <property type="match status" value="1"/>
</dbReference>
<evidence type="ECO:0000259" key="3">
    <source>
        <dbReference type="Pfam" id="PF22938"/>
    </source>
</evidence>
<evidence type="ECO:0000313" key="4">
    <source>
        <dbReference type="EMBL" id="RNA32386.1"/>
    </source>
</evidence>
<evidence type="ECO:0000313" key="5">
    <source>
        <dbReference type="Proteomes" id="UP000276133"/>
    </source>
</evidence>
<reference evidence="4 5" key="1">
    <citation type="journal article" date="2018" name="Sci. Rep.">
        <title>Genomic signatures of local adaptation to the degree of environmental predictability in rotifers.</title>
        <authorList>
            <person name="Franch-Gras L."/>
            <person name="Hahn C."/>
            <person name="Garcia-Roger E.M."/>
            <person name="Carmona M.J."/>
            <person name="Serra M."/>
            <person name="Gomez A."/>
        </authorList>
    </citation>
    <scope>NUCLEOTIDE SEQUENCE [LARGE SCALE GENOMIC DNA]</scope>
    <source>
        <strain evidence="4">HYR1</strain>
    </source>
</reference>
<feature type="domain" description="Integrase p58-like C-terminal" evidence="3">
    <location>
        <begin position="92"/>
        <end position="127"/>
    </location>
</feature>
<organism evidence="4 5">
    <name type="scientific">Brachionus plicatilis</name>
    <name type="common">Marine rotifer</name>
    <name type="synonym">Brachionus muelleri</name>
    <dbReference type="NCBI Taxonomy" id="10195"/>
    <lineage>
        <taxon>Eukaryota</taxon>
        <taxon>Metazoa</taxon>
        <taxon>Spiralia</taxon>
        <taxon>Gnathifera</taxon>
        <taxon>Rotifera</taxon>
        <taxon>Eurotatoria</taxon>
        <taxon>Monogononta</taxon>
        <taxon>Pseudotrocha</taxon>
        <taxon>Ploima</taxon>
        <taxon>Brachionidae</taxon>
        <taxon>Brachionus</taxon>
    </lineage>
</organism>
<dbReference type="Pfam" id="PF22938">
    <property type="entry name" value="Integrase_p58_C"/>
    <property type="match status" value="1"/>
</dbReference>
<dbReference type="InterPro" id="IPR054465">
    <property type="entry name" value="Integrase_p58-like_C"/>
</dbReference>
<dbReference type="Proteomes" id="UP000276133">
    <property type="component" value="Unassembled WGS sequence"/>
</dbReference>
<dbReference type="CDD" id="cd00590">
    <property type="entry name" value="RRM_SF"/>
    <property type="match status" value="1"/>
</dbReference>
<protein>
    <submittedName>
        <fullName evidence="4">Retrovirus-related Pol poly from transposon</fullName>
    </submittedName>
</protein>
<comment type="caution">
    <text evidence="4">The sequence shown here is derived from an EMBL/GenBank/DDBJ whole genome shotgun (WGS) entry which is preliminary data.</text>
</comment>
<keyword evidence="5" id="KW-1185">Reference proteome</keyword>
<dbReference type="InterPro" id="IPR013083">
    <property type="entry name" value="Znf_RING/FYVE/PHD"/>
</dbReference>
<evidence type="ECO:0000256" key="2">
    <source>
        <dbReference type="SAM" id="MobiDB-lite"/>
    </source>
</evidence>
<dbReference type="AlphaFoldDB" id="A0A3M7S9B0"/>
<evidence type="ECO:0000256" key="1">
    <source>
        <dbReference type="SAM" id="Coils"/>
    </source>
</evidence>
<gene>
    <name evidence="4" type="ORF">BpHYR1_015815</name>
</gene>
<dbReference type="EMBL" id="REGN01001809">
    <property type="protein sequence ID" value="RNA32386.1"/>
    <property type="molecule type" value="Genomic_DNA"/>
</dbReference>
<keyword evidence="1" id="KW-0175">Coiled coil</keyword>